<proteinExistence type="predicted"/>
<dbReference type="SUPFAM" id="SSF159501">
    <property type="entry name" value="EreA/ChaN-like"/>
    <property type="match status" value="1"/>
</dbReference>
<accession>A0A846W2N9</accession>
<sequence>MTSLLGMCREQRDLLERLRAHNESALRPVHWYGVDQPGSNLALLPGIDRVLQYLDQVDPEYRVDPALRETAAAFAAASVFSAGAAFSAHAALDQSVRDALTAGLVVIMARLQASRPAYVRRSSATEFESVCQALRVKIAEDVQARDRLINVRDAAQADTVRWILERENGSFWRDHHPALQRHDLSDRPANRLRRCCPRRPRQPGPTGPGCHHRGPCRGSRCLPRLADRSRRRTLSAGSDVTLVQRPKQSVACLLNGPPGSAAPLGGD</sequence>
<feature type="region of interest" description="Disordered" evidence="1">
    <location>
        <begin position="193"/>
        <end position="213"/>
    </location>
</feature>
<dbReference type="Gene3D" id="1.20.1440.30">
    <property type="entry name" value="Biosynthetic Protein domain"/>
    <property type="match status" value="1"/>
</dbReference>
<dbReference type="AlphaFoldDB" id="A0A846W2N9"/>
<gene>
    <name evidence="2" type="ORF">HGA10_06115</name>
</gene>
<organism evidence="2 3">
    <name type="scientific">Nocardia coubleae</name>
    <dbReference type="NCBI Taxonomy" id="356147"/>
    <lineage>
        <taxon>Bacteria</taxon>
        <taxon>Bacillati</taxon>
        <taxon>Actinomycetota</taxon>
        <taxon>Actinomycetes</taxon>
        <taxon>Mycobacteriales</taxon>
        <taxon>Nocardiaceae</taxon>
        <taxon>Nocardia</taxon>
    </lineage>
</organism>
<dbReference type="Pfam" id="PF05139">
    <property type="entry name" value="Erythro_esteras"/>
    <property type="match status" value="1"/>
</dbReference>
<protein>
    <submittedName>
        <fullName evidence="2">Erythromycin esterase family protein</fullName>
    </submittedName>
</protein>
<comment type="caution">
    <text evidence="2">The sequence shown here is derived from an EMBL/GenBank/DDBJ whole genome shotgun (WGS) entry which is preliminary data.</text>
</comment>
<reference evidence="2 3" key="1">
    <citation type="submission" date="2020-04" db="EMBL/GenBank/DDBJ databases">
        <title>MicrobeNet Type strains.</title>
        <authorList>
            <person name="Nicholson A.C."/>
        </authorList>
    </citation>
    <scope>NUCLEOTIDE SEQUENCE [LARGE SCALE GENOMIC DNA]</scope>
    <source>
        <strain evidence="2 3">DSM 44960</strain>
    </source>
</reference>
<evidence type="ECO:0000313" key="3">
    <source>
        <dbReference type="Proteomes" id="UP000572007"/>
    </source>
</evidence>
<evidence type="ECO:0000313" key="2">
    <source>
        <dbReference type="EMBL" id="NKX86888.1"/>
    </source>
</evidence>
<dbReference type="GO" id="GO:0046677">
    <property type="term" value="P:response to antibiotic"/>
    <property type="evidence" value="ECO:0007669"/>
    <property type="project" value="InterPro"/>
</dbReference>
<name>A0A846W2N9_9NOCA</name>
<keyword evidence="3" id="KW-1185">Reference proteome</keyword>
<dbReference type="InterPro" id="IPR007815">
    <property type="entry name" value="Emycin_Estase"/>
</dbReference>
<dbReference type="Proteomes" id="UP000572007">
    <property type="component" value="Unassembled WGS sequence"/>
</dbReference>
<evidence type="ECO:0000256" key="1">
    <source>
        <dbReference type="SAM" id="MobiDB-lite"/>
    </source>
</evidence>
<dbReference type="EMBL" id="JAAXOM010000001">
    <property type="protein sequence ID" value="NKX86888.1"/>
    <property type="molecule type" value="Genomic_DNA"/>
</dbReference>